<dbReference type="InterPro" id="IPR050708">
    <property type="entry name" value="T6SS_VgrG/RHS"/>
</dbReference>
<sequence length="306" mass="33860">MKPQIVTCCPQTGATTVVNHLIFDAFGRVTSESNPTIDSLFLFTGRPFDSDTQLQNNLNRWYDTPVGRWLSEDPIQFGGGVNLYVYCGNSPGTIPDPTGEGAAEWEPVRYYSLRVGARPRVNEGKWGGFRAVINWIVEPRPIMPPKHTGLPSTSWIIQYVTAEFDVRDANGNRIHDPRDDGRWGYWEAWEVRPGQPSPVTRPGVAVDDEFSQPNGLPDTCGTIVMTGFAAFYPYTNLPADFVPNNPMTHAGELRSTRNANAFAGLQPRSGTFVRKVIATWTTSGATRVVQMLFAGELPEPWPGNIA</sequence>
<accession>A0A286RJC7</accession>
<reference evidence="3 4" key="1">
    <citation type="journal article" name="Front. Microbiol.">
        <title>Sugar Metabolism of the First Thermophilic Planctomycete Thermogutta terrifontis: Comparative Genomic and Transcriptomic Approaches.</title>
        <authorList>
            <person name="Elcheninov A.G."/>
            <person name="Menzel P."/>
            <person name="Gudbergsdottir S.R."/>
            <person name="Slesarev A.I."/>
            <person name="Kadnikov V.V."/>
            <person name="Krogh A."/>
            <person name="Bonch-Osmolovskaya E.A."/>
            <person name="Peng X."/>
            <person name="Kublanov I.V."/>
        </authorList>
    </citation>
    <scope>NUCLEOTIDE SEQUENCE [LARGE SCALE GENOMIC DNA]</scope>
    <source>
        <strain evidence="3 4">R1</strain>
    </source>
</reference>
<proteinExistence type="predicted"/>
<evidence type="ECO:0000313" key="3">
    <source>
        <dbReference type="EMBL" id="ASV76061.1"/>
    </source>
</evidence>
<evidence type="ECO:0000259" key="2">
    <source>
        <dbReference type="Pfam" id="PF25023"/>
    </source>
</evidence>
<name>A0A286RJC7_9BACT</name>
<dbReference type="AlphaFoldDB" id="A0A286RJC7"/>
<dbReference type="RefSeq" id="WP_157732104.1">
    <property type="nucleotide sequence ID" value="NZ_CP018477.1"/>
</dbReference>
<evidence type="ECO:0000313" key="4">
    <source>
        <dbReference type="Proteomes" id="UP000215086"/>
    </source>
</evidence>
<dbReference type="NCBIfam" id="TIGR03696">
    <property type="entry name" value="Rhs_assc_core"/>
    <property type="match status" value="1"/>
</dbReference>
<dbReference type="Gene3D" id="2.180.10.10">
    <property type="entry name" value="RHS repeat-associated core"/>
    <property type="match status" value="1"/>
</dbReference>
<dbReference type="OrthoDB" id="1432909at2"/>
<dbReference type="InterPro" id="IPR022385">
    <property type="entry name" value="Rhs_assc_core"/>
</dbReference>
<dbReference type="InterPro" id="IPR056823">
    <property type="entry name" value="TEN-like_YD-shell"/>
</dbReference>
<keyword evidence="1" id="KW-0677">Repeat</keyword>
<dbReference type="PANTHER" id="PTHR32305:SF15">
    <property type="entry name" value="PROTEIN RHSA-RELATED"/>
    <property type="match status" value="1"/>
</dbReference>
<organism evidence="3 4">
    <name type="scientific">Thermogutta terrifontis</name>
    <dbReference type="NCBI Taxonomy" id="1331910"/>
    <lineage>
        <taxon>Bacteria</taxon>
        <taxon>Pseudomonadati</taxon>
        <taxon>Planctomycetota</taxon>
        <taxon>Planctomycetia</taxon>
        <taxon>Pirellulales</taxon>
        <taxon>Thermoguttaceae</taxon>
        <taxon>Thermogutta</taxon>
    </lineage>
</organism>
<dbReference type="Pfam" id="PF25023">
    <property type="entry name" value="TEN_YD-shell"/>
    <property type="match status" value="1"/>
</dbReference>
<gene>
    <name evidence="3" type="ORF">THTE_3459</name>
</gene>
<protein>
    <recommendedName>
        <fullName evidence="2">Teneurin-like YD-shell domain-containing protein</fullName>
    </recommendedName>
</protein>
<dbReference type="EMBL" id="CP018477">
    <property type="protein sequence ID" value="ASV76061.1"/>
    <property type="molecule type" value="Genomic_DNA"/>
</dbReference>
<keyword evidence="4" id="KW-1185">Reference proteome</keyword>
<evidence type="ECO:0000256" key="1">
    <source>
        <dbReference type="ARBA" id="ARBA00022737"/>
    </source>
</evidence>
<dbReference type="Proteomes" id="UP000215086">
    <property type="component" value="Chromosome"/>
</dbReference>
<feature type="domain" description="Teneurin-like YD-shell" evidence="2">
    <location>
        <begin position="16"/>
        <end position="73"/>
    </location>
</feature>
<dbReference type="PANTHER" id="PTHR32305">
    <property type="match status" value="1"/>
</dbReference>
<dbReference type="KEGG" id="ttf:THTE_3459"/>